<name>A0A6A6AIW0_9PLEO</name>
<dbReference type="InterPro" id="IPR045312">
    <property type="entry name" value="PCBER-like"/>
</dbReference>
<dbReference type="Gene3D" id="3.90.25.10">
    <property type="entry name" value="UDP-galactose 4-epimerase, domain 1"/>
    <property type="match status" value="1"/>
</dbReference>
<dbReference type="RefSeq" id="XP_033525415.1">
    <property type="nucleotide sequence ID" value="XM_033662554.1"/>
</dbReference>
<evidence type="ECO:0000256" key="2">
    <source>
        <dbReference type="ARBA" id="ARBA00023002"/>
    </source>
</evidence>
<feature type="domain" description="NmrA-like" evidence="3">
    <location>
        <begin position="4"/>
        <end position="231"/>
    </location>
</feature>
<evidence type="ECO:0000256" key="1">
    <source>
        <dbReference type="ARBA" id="ARBA00022857"/>
    </source>
</evidence>
<dbReference type="GeneID" id="54402986"/>
<dbReference type="AlphaFoldDB" id="A0A6A6AIW0"/>
<dbReference type="InterPro" id="IPR051609">
    <property type="entry name" value="NmrA/Isoflavone_reductase-like"/>
</dbReference>
<dbReference type="PANTHER" id="PTHR47706:SF10">
    <property type="entry name" value="NMRA-LIKE DOMAIN-CONTAINING PROTEIN"/>
    <property type="match status" value="1"/>
</dbReference>
<dbReference type="SUPFAM" id="SSF51735">
    <property type="entry name" value="NAD(P)-binding Rossmann-fold domains"/>
    <property type="match status" value="1"/>
</dbReference>
<protein>
    <submittedName>
        <fullName evidence="4">Isoflavone reductase family protein-like protein CipA</fullName>
    </submittedName>
</protein>
<proteinExistence type="predicted"/>
<gene>
    <name evidence="4" type="ORF">P153DRAFT_209110</name>
</gene>
<dbReference type="Gene3D" id="3.40.50.720">
    <property type="entry name" value="NAD(P)-binding Rossmann-like Domain"/>
    <property type="match status" value="1"/>
</dbReference>
<dbReference type="GO" id="GO:0016491">
    <property type="term" value="F:oxidoreductase activity"/>
    <property type="evidence" value="ECO:0007669"/>
    <property type="project" value="UniProtKB-KW"/>
</dbReference>
<keyword evidence="5" id="KW-1185">Reference proteome</keyword>
<keyword evidence="1" id="KW-0521">NADP</keyword>
<sequence length="296" mass="31521">MSYKNVIIVGAGGNLGTSLLDTFLKHSSFETSVLSREGSTSTFPAGVKVLQADYDSLSSLKNAFQGQDAVISLVAGSAIATQPKLIDAAVAAGVKHFIPSEFGSNTDDERILKVVPIFQPKVDVLEYLKTKESEISWTAISTGGFFDWGLQQGFFGLDGASKTATLFDEGKAQFSATSLSQIGLATIKVLEKPEVTKNQFVLIAGHTTSQNEILAVAEKVTGKKWTVKNVSAKEHGADGLAKLQKGDFSGIGLLIQAGLFGAEDNLGDNSHFGLWNEKIGLEKENFEETIKTALLG</sequence>
<dbReference type="InterPro" id="IPR036291">
    <property type="entry name" value="NAD(P)-bd_dom_sf"/>
</dbReference>
<evidence type="ECO:0000313" key="4">
    <source>
        <dbReference type="EMBL" id="KAF2131028.1"/>
    </source>
</evidence>
<evidence type="ECO:0000259" key="3">
    <source>
        <dbReference type="Pfam" id="PF05368"/>
    </source>
</evidence>
<dbReference type="Proteomes" id="UP000799771">
    <property type="component" value="Unassembled WGS sequence"/>
</dbReference>
<dbReference type="Pfam" id="PF05368">
    <property type="entry name" value="NmrA"/>
    <property type="match status" value="1"/>
</dbReference>
<dbReference type="OrthoDB" id="9984533at2759"/>
<dbReference type="PANTHER" id="PTHR47706">
    <property type="entry name" value="NMRA-LIKE FAMILY PROTEIN"/>
    <property type="match status" value="1"/>
</dbReference>
<dbReference type="CDD" id="cd05259">
    <property type="entry name" value="PCBER_SDR_a"/>
    <property type="match status" value="1"/>
</dbReference>
<dbReference type="EMBL" id="ML977503">
    <property type="protein sequence ID" value="KAF2131028.1"/>
    <property type="molecule type" value="Genomic_DNA"/>
</dbReference>
<dbReference type="InterPro" id="IPR008030">
    <property type="entry name" value="NmrA-like"/>
</dbReference>
<reference evidence="4" key="1">
    <citation type="journal article" date="2020" name="Stud. Mycol.">
        <title>101 Dothideomycetes genomes: a test case for predicting lifestyles and emergence of pathogens.</title>
        <authorList>
            <person name="Haridas S."/>
            <person name="Albert R."/>
            <person name="Binder M."/>
            <person name="Bloem J."/>
            <person name="Labutti K."/>
            <person name="Salamov A."/>
            <person name="Andreopoulos B."/>
            <person name="Baker S."/>
            <person name="Barry K."/>
            <person name="Bills G."/>
            <person name="Bluhm B."/>
            <person name="Cannon C."/>
            <person name="Castanera R."/>
            <person name="Culley D."/>
            <person name="Daum C."/>
            <person name="Ezra D."/>
            <person name="Gonzalez J."/>
            <person name="Henrissat B."/>
            <person name="Kuo A."/>
            <person name="Liang C."/>
            <person name="Lipzen A."/>
            <person name="Lutzoni F."/>
            <person name="Magnuson J."/>
            <person name="Mondo S."/>
            <person name="Nolan M."/>
            <person name="Ohm R."/>
            <person name="Pangilinan J."/>
            <person name="Park H.-J."/>
            <person name="Ramirez L."/>
            <person name="Alfaro M."/>
            <person name="Sun H."/>
            <person name="Tritt A."/>
            <person name="Yoshinaga Y."/>
            <person name="Zwiers L.-H."/>
            <person name="Turgeon B."/>
            <person name="Goodwin S."/>
            <person name="Spatafora J."/>
            <person name="Crous P."/>
            <person name="Grigoriev I."/>
        </authorList>
    </citation>
    <scope>NUCLEOTIDE SEQUENCE</scope>
    <source>
        <strain evidence="4">CBS 119687</strain>
    </source>
</reference>
<keyword evidence="2" id="KW-0560">Oxidoreductase</keyword>
<evidence type="ECO:0000313" key="5">
    <source>
        <dbReference type="Proteomes" id="UP000799771"/>
    </source>
</evidence>
<accession>A0A6A6AIW0</accession>
<organism evidence="4 5">
    <name type="scientific">Dothidotthia symphoricarpi CBS 119687</name>
    <dbReference type="NCBI Taxonomy" id="1392245"/>
    <lineage>
        <taxon>Eukaryota</taxon>
        <taxon>Fungi</taxon>
        <taxon>Dikarya</taxon>
        <taxon>Ascomycota</taxon>
        <taxon>Pezizomycotina</taxon>
        <taxon>Dothideomycetes</taxon>
        <taxon>Pleosporomycetidae</taxon>
        <taxon>Pleosporales</taxon>
        <taxon>Dothidotthiaceae</taxon>
        <taxon>Dothidotthia</taxon>
    </lineage>
</organism>